<keyword evidence="3" id="KW-1185">Reference proteome</keyword>
<dbReference type="NCBIfam" id="TIGR02293">
    <property type="entry name" value="TAS_TIGR02293"/>
    <property type="match status" value="1"/>
</dbReference>
<dbReference type="EMBL" id="CP048222">
    <property type="protein sequence ID" value="QHT70745.1"/>
    <property type="molecule type" value="Genomic_DNA"/>
</dbReference>
<organism evidence="2 3">
    <name type="scientific">Rhodocytophaga rosea</name>
    <dbReference type="NCBI Taxonomy" id="2704465"/>
    <lineage>
        <taxon>Bacteria</taxon>
        <taxon>Pseudomonadati</taxon>
        <taxon>Bacteroidota</taxon>
        <taxon>Cytophagia</taxon>
        <taxon>Cytophagales</taxon>
        <taxon>Rhodocytophagaceae</taxon>
        <taxon>Rhodocytophaga</taxon>
    </lineage>
</organism>
<evidence type="ECO:0000259" key="1">
    <source>
        <dbReference type="Pfam" id="PF09722"/>
    </source>
</evidence>
<evidence type="ECO:0000313" key="3">
    <source>
        <dbReference type="Proteomes" id="UP000480178"/>
    </source>
</evidence>
<sequence length="121" mass="13648">MLYNSVIDMLGAQVGIQKKALYHLAEQMSFSLKDVTTFLSLTIPVSADEELLDYSTSERVIKTAELYQKGFEVFGEQKFKLWMNTPSKALGGKKPIQLLNTTKGVEYVLDEVIRIEHGIFA</sequence>
<feature type="domain" description="Antitoxin Xre/MbcA/ParS-like toxin-binding" evidence="1">
    <location>
        <begin position="70"/>
        <end position="118"/>
    </location>
</feature>
<reference evidence="2 3" key="1">
    <citation type="submission" date="2020-01" db="EMBL/GenBank/DDBJ databases">
        <authorList>
            <person name="Kim M.K."/>
        </authorList>
    </citation>
    <scope>NUCLEOTIDE SEQUENCE [LARGE SCALE GENOMIC DNA]</scope>
    <source>
        <strain evidence="2 3">172606-1</strain>
    </source>
</reference>
<dbReference type="RefSeq" id="WP_162446717.1">
    <property type="nucleotide sequence ID" value="NZ_CP048222.1"/>
</dbReference>
<dbReference type="AlphaFoldDB" id="A0A6C0GRL5"/>
<dbReference type="InterPro" id="IPR011979">
    <property type="entry name" value="Antitox_Xre"/>
</dbReference>
<dbReference type="Pfam" id="PF09722">
    <property type="entry name" value="Xre_MbcA_ParS_C"/>
    <property type="match status" value="1"/>
</dbReference>
<evidence type="ECO:0000313" key="2">
    <source>
        <dbReference type="EMBL" id="QHT70745.1"/>
    </source>
</evidence>
<proteinExistence type="predicted"/>
<accession>A0A6C0GRL5</accession>
<dbReference type="InterPro" id="IPR024467">
    <property type="entry name" value="Xre/MbcA/ParS-like_toxin-bd"/>
</dbReference>
<dbReference type="KEGG" id="rhoz:GXP67_30905"/>
<dbReference type="Proteomes" id="UP000480178">
    <property type="component" value="Chromosome"/>
</dbReference>
<gene>
    <name evidence="2" type="ORF">GXP67_30905</name>
</gene>
<name>A0A6C0GRL5_9BACT</name>
<protein>
    <submittedName>
        <fullName evidence="2">DUF2384 domain-containing protein</fullName>
    </submittedName>
</protein>